<dbReference type="PANTHER" id="PTHR43633">
    <property type="entry name" value="ALCOHOL DEHYDROGENASE YQHD"/>
    <property type="match status" value="1"/>
</dbReference>
<dbReference type="InterPro" id="IPR056798">
    <property type="entry name" value="ADH_Fe_C"/>
</dbReference>
<keyword evidence="1" id="KW-0560">Oxidoreductase</keyword>
<dbReference type="SUPFAM" id="SSF56796">
    <property type="entry name" value="Dehydroquinate synthase-like"/>
    <property type="match status" value="1"/>
</dbReference>
<evidence type="ECO:0000256" key="1">
    <source>
        <dbReference type="ARBA" id="ARBA00023002"/>
    </source>
</evidence>
<sequence>MKKEIANFDYYNPTHIVFGKNRFSDLADLIAADKKVLILYGGGSVEKFDTLSKVREALNGRTIGEFGGIEANPTFETLIEAVDLVKREGYDFLLAVGGGSVIDGTKFVAAAARFLGDPLDIFGNGVGASKPVKEALPFGTVLTLPATGSEMNSGAVVTIKSKKAKVSFGSPVTFPVFSILDPELTYTLPERQLANGVIDSFVHIMEQYLTYPVGAMVQDRYAEGLLQTLIEIGPSVVDEKNHDYNLRANFMWTATNALNGTLNKGVPGDWASHSLGHEITALYGIDHARTLAIVLPALLTIRKKEKFDKLVQYAERVWHLTEGSNEAKVDQAISNTGQFFESLGAPIYFSAYDLGEEVVDALVSQLEKHQLTAISERGDQTLEVSRAIYTEALKSK</sequence>
<protein>
    <submittedName>
        <fullName evidence="4">Alcohol dehydrogenase</fullName>
    </submittedName>
</protein>
<accession>A0A0J8G9A7</accession>
<keyword evidence="5" id="KW-1185">Reference proteome</keyword>
<evidence type="ECO:0000313" key="5">
    <source>
        <dbReference type="Proteomes" id="UP000052258"/>
    </source>
</evidence>
<dbReference type="EMBL" id="AZHO01000021">
    <property type="protein sequence ID" value="KMT59240.1"/>
    <property type="molecule type" value="Genomic_DNA"/>
</dbReference>
<evidence type="ECO:0000313" key="4">
    <source>
        <dbReference type="EMBL" id="KMT59240.1"/>
    </source>
</evidence>
<evidence type="ECO:0000259" key="2">
    <source>
        <dbReference type="Pfam" id="PF00465"/>
    </source>
</evidence>
<dbReference type="InterPro" id="IPR001670">
    <property type="entry name" value="ADH_Fe/GldA"/>
</dbReference>
<dbReference type="PANTHER" id="PTHR43633:SF1">
    <property type="entry name" value="ALCOHOL DEHYDROGENASE YQHD"/>
    <property type="match status" value="1"/>
</dbReference>
<gene>
    <name evidence="4" type="ORF">X560_1781</name>
</gene>
<dbReference type="GO" id="GO:0005829">
    <property type="term" value="C:cytosol"/>
    <property type="evidence" value="ECO:0007669"/>
    <property type="project" value="TreeGrafter"/>
</dbReference>
<dbReference type="GO" id="GO:0046872">
    <property type="term" value="F:metal ion binding"/>
    <property type="evidence" value="ECO:0007669"/>
    <property type="project" value="InterPro"/>
</dbReference>
<name>A0A0J8G9A7_9LIST</name>
<feature type="domain" description="Alcohol dehydrogenase iron-type/glycerol dehydrogenase GldA" evidence="2">
    <location>
        <begin position="13"/>
        <end position="182"/>
    </location>
</feature>
<dbReference type="Proteomes" id="UP000052258">
    <property type="component" value="Unassembled WGS sequence"/>
</dbReference>
<dbReference type="PROSITE" id="PS00060">
    <property type="entry name" value="ADH_IRON_2"/>
    <property type="match status" value="1"/>
</dbReference>
<dbReference type="Gene3D" id="1.20.1090.10">
    <property type="entry name" value="Dehydroquinate synthase-like - alpha domain"/>
    <property type="match status" value="1"/>
</dbReference>
<evidence type="ECO:0000259" key="3">
    <source>
        <dbReference type="Pfam" id="PF25137"/>
    </source>
</evidence>
<comment type="caution">
    <text evidence="4">The sequence shown here is derived from an EMBL/GenBank/DDBJ whole genome shotgun (WGS) entry which is preliminary data.</text>
</comment>
<dbReference type="OrthoDB" id="9801156at2"/>
<organism evidence="4 5">
    <name type="scientific">Listeria fleischmannii 1991</name>
    <dbReference type="NCBI Taxonomy" id="1430899"/>
    <lineage>
        <taxon>Bacteria</taxon>
        <taxon>Bacillati</taxon>
        <taxon>Bacillota</taxon>
        <taxon>Bacilli</taxon>
        <taxon>Bacillales</taxon>
        <taxon>Listeriaceae</taxon>
        <taxon>Listeria</taxon>
    </lineage>
</organism>
<dbReference type="FunFam" id="3.40.50.1970:FF:000003">
    <property type="entry name" value="Alcohol dehydrogenase, iron-containing"/>
    <property type="match status" value="1"/>
</dbReference>
<dbReference type="AlphaFoldDB" id="A0A0J8G9A7"/>
<reference evidence="4 5" key="1">
    <citation type="journal article" date="2015" name="Genome Biol. Evol.">
        <title>Comparative Genomics of Listeria Sensu Lato: Genus-Wide Differences in Evolutionary Dynamics and the Progressive Gain of Complex, Potentially Pathogenicity-Related Traits through Lateral Gene Transfer.</title>
        <authorList>
            <person name="Chiara M."/>
            <person name="Caruso M."/>
            <person name="D'Erchia A.M."/>
            <person name="Manzari C."/>
            <person name="Fraccalvieri R."/>
            <person name="Goffredo E."/>
            <person name="Latorre L."/>
            <person name="Miccolupo A."/>
            <person name="Padalino I."/>
            <person name="Santagada G."/>
            <person name="Chiocco D."/>
            <person name="Pesole G."/>
            <person name="Horner D.S."/>
            <person name="Parisi A."/>
        </authorList>
    </citation>
    <scope>NUCLEOTIDE SEQUENCE [LARGE SCALE GENOMIC DNA]</scope>
    <source>
        <strain evidence="4 5">1991</strain>
    </source>
</reference>
<dbReference type="GO" id="GO:1990002">
    <property type="term" value="F:methylglyoxal reductase (NADPH) (acetol producing) activity"/>
    <property type="evidence" value="ECO:0007669"/>
    <property type="project" value="TreeGrafter"/>
</dbReference>
<dbReference type="PATRIC" id="fig|1430899.3.peg.1818"/>
<dbReference type="CDD" id="cd08187">
    <property type="entry name" value="BDH"/>
    <property type="match status" value="1"/>
</dbReference>
<feature type="domain" description="Fe-containing alcohol dehydrogenase-like C-terminal" evidence="3">
    <location>
        <begin position="194"/>
        <end position="365"/>
    </location>
</feature>
<dbReference type="InterPro" id="IPR044731">
    <property type="entry name" value="BDH-like"/>
</dbReference>
<dbReference type="RefSeq" id="WP_059140100.1">
    <property type="nucleotide sequence ID" value="NZ_KQ130616.1"/>
</dbReference>
<dbReference type="Pfam" id="PF00465">
    <property type="entry name" value="Fe-ADH"/>
    <property type="match status" value="1"/>
</dbReference>
<dbReference type="Gene3D" id="3.40.50.1970">
    <property type="match status" value="1"/>
</dbReference>
<dbReference type="GO" id="GO:1990362">
    <property type="term" value="F:butanol dehydrogenase (NAD+) activity"/>
    <property type="evidence" value="ECO:0007669"/>
    <property type="project" value="InterPro"/>
</dbReference>
<dbReference type="Pfam" id="PF25137">
    <property type="entry name" value="ADH_Fe_C"/>
    <property type="match status" value="1"/>
</dbReference>
<proteinExistence type="predicted"/>
<dbReference type="GO" id="GO:0008106">
    <property type="term" value="F:alcohol dehydrogenase (NADP+) activity"/>
    <property type="evidence" value="ECO:0007669"/>
    <property type="project" value="TreeGrafter"/>
</dbReference>
<dbReference type="InterPro" id="IPR018211">
    <property type="entry name" value="ADH_Fe_CS"/>
</dbReference>